<feature type="region of interest" description="Disordered" evidence="1">
    <location>
        <begin position="187"/>
        <end position="225"/>
    </location>
</feature>
<accession>A0A8H2XRW7</accession>
<feature type="region of interest" description="Disordered" evidence="1">
    <location>
        <begin position="118"/>
        <end position="139"/>
    </location>
</feature>
<evidence type="ECO:0000259" key="2">
    <source>
        <dbReference type="Pfam" id="PF20515"/>
    </source>
</evidence>
<feature type="domain" description="Tet-like 2OG-Fe(II) oxygenase" evidence="2">
    <location>
        <begin position="316"/>
        <end position="511"/>
    </location>
</feature>
<proteinExistence type="predicted"/>
<comment type="caution">
    <text evidence="3">The sequence shown here is derived from an EMBL/GenBank/DDBJ whole genome shotgun (WGS) entry which is preliminary data.</text>
</comment>
<dbReference type="AlphaFoldDB" id="A0A8H2XRW7"/>
<feature type="compositionally biased region" description="Basic and acidic residues" evidence="1">
    <location>
        <begin position="202"/>
        <end position="211"/>
    </location>
</feature>
<name>A0A8H2XRW7_9AGAM</name>
<dbReference type="Proteomes" id="UP000663853">
    <property type="component" value="Unassembled WGS sequence"/>
</dbReference>
<reference evidence="3" key="1">
    <citation type="submission" date="2021-01" db="EMBL/GenBank/DDBJ databases">
        <authorList>
            <person name="Kaushik A."/>
        </authorList>
    </citation>
    <scope>NUCLEOTIDE SEQUENCE</scope>
    <source>
        <strain evidence="3">AG6-10EEA</strain>
    </source>
</reference>
<feature type="compositionally biased region" description="Basic residues" evidence="1">
    <location>
        <begin position="121"/>
        <end position="136"/>
    </location>
</feature>
<evidence type="ECO:0000313" key="3">
    <source>
        <dbReference type="EMBL" id="CAE6434916.1"/>
    </source>
</evidence>
<gene>
    <name evidence="3" type="ORF">RDB_LOCUS28964</name>
</gene>
<dbReference type="Pfam" id="PF20515">
    <property type="entry name" value="2OG-FeII_Oxy_6"/>
    <property type="match status" value="1"/>
</dbReference>
<dbReference type="InterPro" id="IPR046798">
    <property type="entry name" value="2OG-FeII_Oxy_6"/>
</dbReference>
<sequence length="560" mass="63002">MTPSLDFIAITRLLHVIANASERAALLKDVDYIGDAVSHIVVSVKLERVEQAVSGELLRLVKVLKESFDNMVEAYDHNREFEHYFNYFLGIGYHIYPEMPYDEKIGLLQKYESTLIQERQKTRRRKRADTRKHRNQRLRDLSNKLGLHAAGHVDDGRRLFDILCIDAYTHQTLDNRTMVINGIDNDDIDAVPSPPPAAAAGSDKKSNRDDPTVPVPARDNPLPSTGFVSKDMLEEAKFKLFGHGTVYGFARAPNDKYSMVWAVQFSPIGSFDPVEEQAVKVFIEYMDLAKDQGYEVKINRAQNGNKARKTTEKAQEHEVEERHGSLFGCGWRPGRKGKEAAGEYSPQTSRDWHNPQYYIGYHEKQEPVSIGWIVLHRRLSPYAVTKNIRTLADTAVPLFGYHDSDISLHGPSLGSNMSVSMHDKSGRNFANSMHVDHDIDSLPQYYGKIFTFGQWIHTKNGELIEGPELKKAIGDGYFALPGYRVAFDLGGAAVITAIWRGGLDLHGTTTSNVDLKSGVTRWGMSIQTNRKLPTRIESGKGAIFGAFDKLRTVYEAVCNE</sequence>
<protein>
    <recommendedName>
        <fullName evidence="2">Tet-like 2OG-Fe(II) oxygenase domain-containing protein</fullName>
    </recommendedName>
</protein>
<dbReference type="EMBL" id="CAJMXA010000539">
    <property type="protein sequence ID" value="CAE6434916.1"/>
    <property type="molecule type" value="Genomic_DNA"/>
</dbReference>
<evidence type="ECO:0000256" key="1">
    <source>
        <dbReference type="SAM" id="MobiDB-lite"/>
    </source>
</evidence>
<evidence type="ECO:0000313" key="4">
    <source>
        <dbReference type="Proteomes" id="UP000663853"/>
    </source>
</evidence>
<organism evidence="3 4">
    <name type="scientific">Rhizoctonia solani</name>
    <dbReference type="NCBI Taxonomy" id="456999"/>
    <lineage>
        <taxon>Eukaryota</taxon>
        <taxon>Fungi</taxon>
        <taxon>Dikarya</taxon>
        <taxon>Basidiomycota</taxon>
        <taxon>Agaricomycotina</taxon>
        <taxon>Agaricomycetes</taxon>
        <taxon>Cantharellales</taxon>
        <taxon>Ceratobasidiaceae</taxon>
        <taxon>Rhizoctonia</taxon>
    </lineage>
</organism>